<feature type="transmembrane region" description="Helical" evidence="2">
    <location>
        <begin position="217"/>
        <end position="239"/>
    </location>
</feature>
<dbReference type="InParanoid" id="W2RR37"/>
<keyword evidence="2" id="KW-0472">Membrane</keyword>
<dbReference type="EMBL" id="KB822722">
    <property type="protein sequence ID" value="ETN38971.1"/>
    <property type="molecule type" value="Genomic_DNA"/>
</dbReference>
<proteinExistence type="predicted"/>
<dbReference type="AlphaFoldDB" id="W2RR37"/>
<evidence type="ECO:0000256" key="1">
    <source>
        <dbReference type="SAM" id="MobiDB-lite"/>
    </source>
</evidence>
<feature type="compositionally biased region" description="Polar residues" evidence="1">
    <location>
        <begin position="188"/>
        <end position="198"/>
    </location>
</feature>
<organism evidence="4 5">
    <name type="scientific">Cyphellophora europaea (strain CBS 101466)</name>
    <name type="common">Phialophora europaea</name>
    <dbReference type="NCBI Taxonomy" id="1220924"/>
    <lineage>
        <taxon>Eukaryota</taxon>
        <taxon>Fungi</taxon>
        <taxon>Dikarya</taxon>
        <taxon>Ascomycota</taxon>
        <taxon>Pezizomycotina</taxon>
        <taxon>Eurotiomycetes</taxon>
        <taxon>Chaetothyriomycetidae</taxon>
        <taxon>Chaetothyriales</taxon>
        <taxon>Cyphellophoraceae</taxon>
        <taxon>Cyphellophora</taxon>
    </lineage>
</organism>
<feature type="chain" id="PRO_5004824439" description="Mid2 domain-containing protein" evidence="3">
    <location>
        <begin position="27"/>
        <end position="408"/>
    </location>
</feature>
<feature type="compositionally biased region" description="Basic and acidic residues" evidence="1">
    <location>
        <begin position="349"/>
        <end position="369"/>
    </location>
</feature>
<keyword evidence="2" id="KW-0812">Transmembrane</keyword>
<keyword evidence="3" id="KW-0732">Signal</keyword>
<sequence>MHSLQKFPDLVNLAVIVGATLQLAKAQNIQFIGVPETIREDSDGSEDLLISWSGGTPGLPWTVQLVQDDRVIDDVDESSDDDDGVVDQTFEWDVELDSNPGGYYSLRLVQGTQTADSNPINIIDENGQGATGSSPTNVPSTPSSNPASTSAASATSTDGSASLSQASASIAATAATLVTTVISGTTITAAPSGSATDGRTSDPADGGTGSDGLPGGAVAGIVIGAIGLVTLIVLLVWFVRRRARNSRRSHGVPSTVEPEKREPDFATPALFAGIPRSGATLSDKGGNGKFELQSDAKALRTTPGVHEMHSPDETTNASSDLYELPSPDASQTAASIRQAHTTSNASGTDRSDGKNPDSHEIARSADSHNHQSVSPSQRHAIPRKTVPGTGVNGKGSGRGQPPAVHELG</sequence>
<feature type="region of interest" description="Disordered" evidence="1">
    <location>
        <begin position="188"/>
        <end position="211"/>
    </location>
</feature>
<dbReference type="GeneID" id="19974352"/>
<feature type="signal peptide" evidence="3">
    <location>
        <begin position="1"/>
        <end position="26"/>
    </location>
</feature>
<gene>
    <name evidence="4" type="ORF">HMPREF1541_07013</name>
</gene>
<evidence type="ECO:0000256" key="3">
    <source>
        <dbReference type="SAM" id="SignalP"/>
    </source>
</evidence>
<dbReference type="STRING" id="1220924.W2RR37"/>
<protein>
    <recommendedName>
        <fullName evidence="6">Mid2 domain-containing protein</fullName>
    </recommendedName>
</protein>
<evidence type="ECO:0000313" key="4">
    <source>
        <dbReference type="EMBL" id="ETN38971.1"/>
    </source>
</evidence>
<feature type="region of interest" description="Disordered" evidence="1">
    <location>
        <begin position="269"/>
        <end position="408"/>
    </location>
</feature>
<reference evidence="4 5" key="1">
    <citation type="submission" date="2013-03" db="EMBL/GenBank/DDBJ databases">
        <title>The Genome Sequence of Phialophora europaea CBS 101466.</title>
        <authorList>
            <consortium name="The Broad Institute Genomics Platform"/>
            <person name="Cuomo C."/>
            <person name="de Hoog S."/>
            <person name="Gorbushina A."/>
            <person name="Walker B."/>
            <person name="Young S.K."/>
            <person name="Zeng Q."/>
            <person name="Gargeya S."/>
            <person name="Fitzgerald M."/>
            <person name="Haas B."/>
            <person name="Abouelleil A."/>
            <person name="Allen A.W."/>
            <person name="Alvarado L."/>
            <person name="Arachchi H.M."/>
            <person name="Berlin A.M."/>
            <person name="Chapman S.B."/>
            <person name="Gainer-Dewar J."/>
            <person name="Goldberg J."/>
            <person name="Griggs A."/>
            <person name="Gujja S."/>
            <person name="Hansen M."/>
            <person name="Howarth C."/>
            <person name="Imamovic A."/>
            <person name="Ireland A."/>
            <person name="Larimer J."/>
            <person name="McCowan C."/>
            <person name="Murphy C."/>
            <person name="Pearson M."/>
            <person name="Poon T.W."/>
            <person name="Priest M."/>
            <person name="Roberts A."/>
            <person name="Saif S."/>
            <person name="Shea T."/>
            <person name="Sisk P."/>
            <person name="Sykes S."/>
            <person name="Wortman J."/>
            <person name="Nusbaum C."/>
            <person name="Birren B."/>
        </authorList>
    </citation>
    <scope>NUCLEOTIDE SEQUENCE [LARGE SCALE GENOMIC DNA]</scope>
    <source>
        <strain evidence="4 5">CBS 101466</strain>
    </source>
</reference>
<keyword evidence="5" id="KW-1185">Reference proteome</keyword>
<dbReference type="HOGENOM" id="CLU_674419_0_0_1"/>
<keyword evidence="2" id="KW-1133">Transmembrane helix</keyword>
<dbReference type="OrthoDB" id="4161752at2759"/>
<accession>W2RR37</accession>
<feature type="compositionally biased region" description="Low complexity" evidence="1">
    <location>
        <begin position="131"/>
        <end position="159"/>
    </location>
</feature>
<evidence type="ECO:0000313" key="5">
    <source>
        <dbReference type="Proteomes" id="UP000030752"/>
    </source>
</evidence>
<feature type="compositionally biased region" description="Polar residues" evidence="1">
    <location>
        <begin position="328"/>
        <end position="348"/>
    </location>
</feature>
<name>W2RR37_CYPE1</name>
<dbReference type="VEuPathDB" id="FungiDB:HMPREF1541_07013"/>
<dbReference type="RefSeq" id="XP_008719560.1">
    <property type="nucleotide sequence ID" value="XM_008721338.1"/>
</dbReference>
<evidence type="ECO:0000256" key="2">
    <source>
        <dbReference type="SAM" id="Phobius"/>
    </source>
</evidence>
<dbReference type="Proteomes" id="UP000030752">
    <property type="component" value="Unassembled WGS sequence"/>
</dbReference>
<feature type="region of interest" description="Disordered" evidence="1">
    <location>
        <begin position="117"/>
        <end position="159"/>
    </location>
</feature>
<evidence type="ECO:0008006" key="6">
    <source>
        <dbReference type="Google" id="ProtNLM"/>
    </source>
</evidence>